<protein>
    <submittedName>
        <fullName evidence="2">Uncharacterized protein</fullName>
    </submittedName>
</protein>
<feature type="region of interest" description="Disordered" evidence="1">
    <location>
        <begin position="1"/>
        <end position="48"/>
    </location>
</feature>
<proteinExistence type="predicted"/>
<dbReference type="KEGG" id="cre:CHLRE_07g332275v5"/>
<dbReference type="InParanoid" id="A0A2K3DK08"/>
<sequence>MGIWGPRHRGSQLPGRDEWKAGRKQRGHRVAGLFGGRETQASHTRWRPAAWGRSERALSFLPHLPSAMSQAASSCGCVSAPRIAERRGACECNPWGGGGGSRA</sequence>
<evidence type="ECO:0000313" key="3">
    <source>
        <dbReference type="Proteomes" id="UP000006906"/>
    </source>
</evidence>
<dbReference type="Proteomes" id="UP000006906">
    <property type="component" value="Chromosome 7"/>
</dbReference>
<dbReference type="AlphaFoldDB" id="A0A2K3DK08"/>
<keyword evidence="3" id="KW-1185">Reference proteome</keyword>
<name>A0A2K3DK08_CHLRE</name>
<dbReference type="EMBL" id="CM008968">
    <property type="protein sequence ID" value="PNW80853.1"/>
    <property type="molecule type" value="Genomic_DNA"/>
</dbReference>
<reference evidence="2 3" key="1">
    <citation type="journal article" date="2007" name="Science">
        <title>The Chlamydomonas genome reveals the evolution of key animal and plant functions.</title>
        <authorList>
            <person name="Merchant S.S."/>
            <person name="Prochnik S.E."/>
            <person name="Vallon O."/>
            <person name="Harris E.H."/>
            <person name="Karpowicz S.J."/>
            <person name="Witman G.B."/>
            <person name="Terry A."/>
            <person name="Salamov A."/>
            <person name="Fritz-Laylin L.K."/>
            <person name="Marechal-Drouard L."/>
            <person name="Marshall W.F."/>
            <person name="Qu L.H."/>
            <person name="Nelson D.R."/>
            <person name="Sanderfoot A.A."/>
            <person name="Spalding M.H."/>
            <person name="Kapitonov V.V."/>
            <person name="Ren Q."/>
            <person name="Ferris P."/>
            <person name="Lindquist E."/>
            <person name="Shapiro H."/>
            <person name="Lucas S.M."/>
            <person name="Grimwood J."/>
            <person name="Schmutz J."/>
            <person name="Cardol P."/>
            <person name="Cerutti H."/>
            <person name="Chanfreau G."/>
            <person name="Chen C.L."/>
            <person name="Cognat V."/>
            <person name="Croft M.T."/>
            <person name="Dent R."/>
            <person name="Dutcher S."/>
            <person name="Fernandez E."/>
            <person name="Fukuzawa H."/>
            <person name="Gonzalez-Ballester D."/>
            <person name="Gonzalez-Halphen D."/>
            <person name="Hallmann A."/>
            <person name="Hanikenne M."/>
            <person name="Hippler M."/>
            <person name="Inwood W."/>
            <person name="Jabbari K."/>
            <person name="Kalanon M."/>
            <person name="Kuras R."/>
            <person name="Lefebvre P.A."/>
            <person name="Lemaire S.D."/>
            <person name="Lobanov A.V."/>
            <person name="Lohr M."/>
            <person name="Manuell A."/>
            <person name="Meier I."/>
            <person name="Mets L."/>
            <person name="Mittag M."/>
            <person name="Mittelmeier T."/>
            <person name="Moroney J.V."/>
            <person name="Moseley J."/>
            <person name="Napoli C."/>
            <person name="Nedelcu A.M."/>
            <person name="Niyogi K."/>
            <person name="Novoselov S.V."/>
            <person name="Paulsen I.T."/>
            <person name="Pazour G."/>
            <person name="Purton S."/>
            <person name="Ral J.P."/>
            <person name="Riano-Pachon D.M."/>
            <person name="Riekhof W."/>
            <person name="Rymarquis L."/>
            <person name="Schroda M."/>
            <person name="Stern D."/>
            <person name="Umen J."/>
            <person name="Willows R."/>
            <person name="Wilson N."/>
            <person name="Zimmer S.L."/>
            <person name="Allmer J."/>
            <person name="Balk J."/>
            <person name="Bisova K."/>
            <person name="Chen C.J."/>
            <person name="Elias M."/>
            <person name="Gendler K."/>
            <person name="Hauser C."/>
            <person name="Lamb M.R."/>
            <person name="Ledford H."/>
            <person name="Long J.C."/>
            <person name="Minagawa J."/>
            <person name="Page M.D."/>
            <person name="Pan J."/>
            <person name="Pootakham W."/>
            <person name="Roje S."/>
            <person name="Rose A."/>
            <person name="Stahlberg E."/>
            <person name="Terauchi A.M."/>
            <person name="Yang P."/>
            <person name="Ball S."/>
            <person name="Bowler C."/>
            <person name="Dieckmann C.L."/>
            <person name="Gladyshev V.N."/>
            <person name="Green P."/>
            <person name="Jorgensen R."/>
            <person name="Mayfield S."/>
            <person name="Mueller-Roeber B."/>
            <person name="Rajamani S."/>
            <person name="Sayre R.T."/>
            <person name="Brokstein P."/>
            <person name="Dubchak I."/>
            <person name="Goodstein D."/>
            <person name="Hornick L."/>
            <person name="Huang Y.W."/>
            <person name="Jhaveri J."/>
            <person name="Luo Y."/>
            <person name="Martinez D."/>
            <person name="Ngau W.C."/>
            <person name="Otillar B."/>
            <person name="Poliakov A."/>
            <person name="Porter A."/>
            <person name="Szajkowski L."/>
            <person name="Werner G."/>
            <person name="Zhou K."/>
            <person name="Grigoriev I.V."/>
            <person name="Rokhsar D.S."/>
            <person name="Grossman A.R."/>
        </authorList>
    </citation>
    <scope>NUCLEOTIDE SEQUENCE [LARGE SCALE GENOMIC DNA]</scope>
    <source>
        <strain evidence="3">CC-503</strain>
    </source>
</reference>
<accession>A0A2K3DK08</accession>
<organism evidence="2 3">
    <name type="scientific">Chlamydomonas reinhardtii</name>
    <name type="common">Chlamydomonas smithii</name>
    <dbReference type="NCBI Taxonomy" id="3055"/>
    <lineage>
        <taxon>Eukaryota</taxon>
        <taxon>Viridiplantae</taxon>
        <taxon>Chlorophyta</taxon>
        <taxon>core chlorophytes</taxon>
        <taxon>Chlorophyceae</taxon>
        <taxon>CS clade</taxon>
        <taxon>Chlamydomonadales</taxon>
        <taxon>Chlamydomonadaceae</taxon>
        <taxon>Chlamydomonas</taxon>
    </lineage>
</organism>
<dbReference type="Gramene" id="PNW80853">
    <property type="protein sequence ID" value="PNW80853"/>
    <property type="gene ID" value="CHLRE_07g332275v5"/>
</dbReference>
<dbReference type="RefSeq" id="XP_042922777.1">
    <property type="nucleotide sequence ID" value="XM_043064209.1"/>
</dbReference>
<dbReference type="GeneID" id="66054068"/>
<gene>
    <name evidence="2" type="ORF">CHLRE_07g332275v5</name>
</gene>
<evidence type="ECO:0000256" key="1">
    <source>
        <dbReference type="SAM" id="MobiDB-lite"/>
    </source>
</evidence>
<feature type="compositionally biased region" description="Basic residues" evidence="1">
    <location>
        <begin position="1"/>
        <end position="10"/>
    </location>
</feature>
<evidence type="ECO:0000313" key="2">
    <source>
        <dbReference type="EMBL" id="PNW80853.1"/>
    </source>
</evidence>